<reference evidence="8" key="1">
    <citation type="submission" date="2024-05" db="EMBL/GenBank/DDBJ databases">
        <authorList>
            <person name="Cai S.Y."/>
            <person name="Jin L.M."/>
            <person name="Li H.R."/>
        </authorList>
    </citation>
    <scope>NUCLEOTIDE SEQUENCE</scope>
    <source>
        <strain evidence="8">A5-74</strain>
    </source>
</reference>
<feature type="transmembrane region" description="Helical" evidence="6">
    <location>
        <begin position="82"/>
        <end position="101"/>
    </location>
</feature>
<dbReference type="InterPro" id="IPR037185">
    <property type="entry name" value="EmrE-like"/>
</dbReference>
<evidence type="ECO:0000259" key="7">
    <source>
        <dbReference type="Pfam" id="PF00892"/>
    </source>
</evidence>
<keyword evidence="5 6" id="KW-0472">Membrane</keyword>
<feature type="domain" description="EamA" evidence="7">
    <location>
        <begin position="168"/>
        <end position="300"/>
    </location>
</feature>
<evidence type="ECO:0000256" key="5">
    <source>
        <dbReference type="ARBA" id="ARBA00023136"/>
    </source>
</evidence>
<dbReference type="AlphaFoldDB" id="A0AAU8DJJ8"/>
<evidence type="ECO:0000256" key="4">
    <source>
        <dbReference type="ARBA" id="ARBA00022989"/>
    </source>
</evidence>
<keyword evidence="3 6" id="KW-0812">Transmembrane</keyword>
<evidence type="ECO:0000256" key="1">
    <source>
        <dbReference type="ARBA" id="ARBA00004141"/>
    </source>
</evidence>
<dbReference type="InterPro" id="IPR050638">
    <property type="entry name" value="AA-Vitamin_Transporters"/>
</dbReference>
<gene>
    <name evidence="8" type="ORF">ABLG96_13400</name>
</gene>
<feature type="transmembrane region" description="Helical" evidence="6">
    <location>
        <begin position="167"/>
        <end position="188"/>
    </location>
</feature>
<dbReference type="RefSeq" id="WP_353647874.1">
    <property type="nucleotide sequence ID" value="NZ_CP159218.1"/>
</dbReference>
<feature type="transmembrane region" description="Helical" evidence="6">
    <location>
        <begin position="228"/>
        <end position="247"/>
    </location>
</feature>
<feature type="transmembrane region" description="Helical" evidence="6">
    <location>
        <begin position="20"/>
        <end position="41"/>
    </location>
</feature>
<feature type="transmembrane region" description="Helical" evidence="6">
    <location>
        <begin position="200"/>
        <end position="222"/>
    </location>
</feature>
<evidence type="ECO:0000313" key="8">
    <source>
        <dbReference type="EMBL" id="XCG62259.1"/>
    </source>
</evidence>
<dbReference type="EMBL" id="CP159218">
    <property type="protein sequence ID" value="XCG62259.1"/>
    <property type="molecule type" value="Genomic_DNA"/>
</dbReference>
<comment type="similarity">
    <text evidence="2">Belongs to the EamA transporter family.</text>
</comment>
<dbReference type="PANTHER" id="PTHR32322">
    <property type="entry name" value="INNER MEMBRANE TRANSPORTER"/>
    <property type="match status" value="1"/>
</dbReference>
<organism evidence="8">
    <name type="scientific">Nakamurella sp. A5-74</name>
    <dbReference type="NCBI Taxonomy" id="3158264"/>
    <lineage>
        <taxon>Bacteria</taxon>
        <taxon>Bacillati</taxon>
        <taxon>Actinomycetota</taxon>
        <taxon>Actinomycetes</taxon>
        <taxon>Nakamurellales</taxon>
        <taxon>Nakamurellaceae</taxon>
        <taxon>Nakamurella</taxon>
    </lineage>
</organism>
<comment type="subcellular location">
    <subcellularLocation>
        <location evidence="1">Membrane</location>
        <topology evidence="1">Multi-pass membrane protein</topology>
    </subcellularLocation>
</comment>
<evidence type="ECO:0000256" key="2">
    <source>
        <dbReference type="ARBA" id="ARBA00007362"/>
    </source>
</evidence>
<dbReference type="PANTHER" id="PTHR32322:SF2">
    <property type="entry name" value="EAMA DOMAIN-CONTAINING PROTEIN"/>
    <property type="match status" value="1"/>
</dbReference>
<feature type="transmembrane region" description="Helical" evidence="6">
    <location>
        <begin position="138"/>
        <end position="155"/>
    </location>
</feature>
<accession>A0AAU8DJJ8</accession>
<feature type="transmembrane region" description="Helical" evidence="6">
    <location>
        <begin position="113"/>
        <end position="131"/>
    </location>
</feature>
<name>A0AAU8DJJ8_9ACTN</name>
<dbReference type="Pfam" id="PF00892">
    <property type="entry name" value="EamA"/>
    <property type="match status" value="2"/>
</dbReference>
<protein>
    <submittedName>
        <fullName evidence="8">EamA family transporter</fullName>
    </submittedName>
</protein>
<feature type="domain" description="EamA" evidence="7">
    <location>
        <begin position="22"/>
        <end position="153"/>
    </location>
</feature>
<evidence type="ECO:0000256" key="6">
    <source>
        <dbReference type="SAM" id="Phobius"/>
    </source>
</evidence>
<dbReference type="SUPFAM" id="SSF103481">
    <property type="entry name" value="Multidrug resistance efflux transporter EmrE"/>
    <property type="match status" value="2"/>
</dbReference>
<feature type="transmembrane region" description="Helical" evidence="6">
    <location>
        <begin position="259"/>
        <end position="277"/>
    </location>
</feature>
<dbReference type="InterPro" id="IPR000620">
    <property type="entry name" value="EamA_dom"/>
</dbReference>
<keyword evidence="4 6" id="KW-1133">Transmembrane helix</keyword>
<proteinExistence type="inferred from homology"/>
<feature type="transmembrane region" description="Helical" evidence="6">
    <location>
        <begin position="283"/>
        <end position="301"/>
    </location>
</feature>
<feature type="transmembrane region" description="Helical" evidence="6">
    <location>
        <begin position="47"/>
        <end position="70"/>
    </location>
</feature>
<dbReference type="GO" id="GO:0016020">
    <property type="term" value="C:membrane"/>
    <property type="evidence" value="ECO:0007669"/>
    <property type="project" value="UniProtKB-SubCell"/>
</dbReference>
<evidence type="ECO:0000256" key="3">
    <source>
        <dbReference type="ARBA" id="ARBA00022692"/>
    </source>
</evidence>
<sequence>MTRTDLAGVGTRTIRPRRDATWLVAIAAALWGTDAIFRLPLAQNTAASTVVFAEHVILVLALSPFLLRAFRAFGASPVSIKLAAIGIGVGASAIATVLFTLSFRSGDPITPVVTQKLQPVIAMVGAALLLGERLRPRFAFFAIPALIGAWLLAFPDPTQVSINRINVALLALGAATLWAAGTVLGRLASRTIGPLELTTLRFAFGLPASAAMVAATGSPWWVADLKSTGSVAALALVVGLVAMLLYYRGLRNTAASRATLAELAFPLTASVIGILWFDKVLDGSQWIGVALIVVAVTALSLHEARSRTTAVVDVDERPLVGTSG</sequence>